<proteinExistence type="predicted"/>
<organism evidence="1 2">
    <name type="scientific">Gymnopus androsaceus JB14</name>
    <dbReference type="NCBI Taxonomy" id="1447944"/>
    <lineage>
        <taxon>Eukaryota</taxon>
        <taxon>Fungi</taxon>
        <taxon>Dikarya</taxon>
        <taxon>Basidiomycota</taxon>
        <taxon>Agaricomycotina</taxon>
        <taxon>Agaricomycetes</taxon>
        <taxon>Agaricomycetidae</taxon>
        <taxon>Agaricales</taxon>
        <taxon>Marasmiineae</taxon>
        <taxon>Omphalotaceae</taxon>
        <taxon>Gymnopus</taxon>
    </lineage>
</organism>
<feature type="non-terminal residue" evidence="1">
    <location>
        <position position="80"/>
    </location>
</feature>
<dbReference type="Proteomes" id="UP000799118">
    <property type="component" value="Unassembled WGS sequence"/>
</dbReference>
<evidence type="ECO:0000313" key="2">
    <source>
        <dbReference type="Proteomes" id="UP000799118"/>
    </source>
</evidence>
<dbReference type="EMBL" id="ML769452">
    <property type="protein sequence ID" value="KAE9400918.1"/>
    <property type="molecule type" value="Genomic_DNA"/>
</dbReference>
<feature type="non-terminal residue" evidence="1">
    <location>
        <position position="1"/>
    </location>
</feature>
<reference evidence="1" key="1">
    <citation type="journal article" date="2019" name="Environ. Microbiol.">
        <title>Fungal ecological strategies reflected in gene transcription - a case study of two litter decomposers.</title>
        <authorList>
            <person name="Barbi F."/>
            <person name="Kohler A."/>
            <person name="Barry K."/>
            <person name="Baskaran P."/>
            <person name="Daum C."/>
            <person name="Fauchery L."/>
            <person name="Ihrmark K."/>
            <person name="Kuo A."/>
            <person name="LaButti K."/>
            <person name="Lipzen A."/>
            <person name="Morin E."/>
            <person name="Grigoriev I.V."/>
            <person name="Henrissat B."/>
            <person name="Lindahl B."/>
            <person name="Martin F."/>
        </authorList>
    </citation>
    <scope>NUCLEOTIDE SEQUENCE</scope>
    <source>
        <strain evidence="1">JB14</strain>
    </source>
</reference>
<sequence>LKNNILLLYPSDHNPLDTPPILPNETKVFLGRACRMNNDDLEACWDVANDLAWQGNEILDCIATDQAMNSTFAKHGGELY</sequence>
<keyword evidence="2" id="KW-1185">Reference proteome</keyword>
<name>A0A6A4HUD6_9AGAR</name>
<gene>
    <name evidence="1" type="ORF">BT96DRAFT_790902</name>
</gene>
<protein>
    <submittedName>
        <fullName evidence="1">Uncharacterized protein</fullName>
    </submittedName>
</protein>
<evidence type="ECO:0000313" key="1">
    <source>
        <dbReference type="EMBL" id="KAE9400918.1"/>
    </source>
</evidence>
<dbReference type="OrthoDB" id="3023705at2759"/>
<dbReference type="AlphaFoldDB" id="A0A6A4HUD6"/>
<accession>A0A6A4HUD6</accession>